<dbReference type="Pfam" id="PF00415">
    <property type="entry name" value="RCC1"/>
    <property type="match status" value="1"/>
</dbReference>
<dbReference type="Proteomes" id="UP000029121">
    <property type="component" value="Unassembled WGS sequence"/>
</dbReference>
<dbReference type="STRING" id="81985.R0G6E8"/>
<dbReference type="SUPFAM" id="SSF50985">
    <property type="entry name" value="RCC1/BLIP-II"/>
    <property type="match status" value="1"/>
</dbReference>
<proteinExistence type="predicted"/>
<keyword evidence="5" id="KW-1185">Reference proteome</keyword>
<dbReference type="eggNOG" id="ENOG502QVGP">
    <property type="taxonomic scope" value="Eukaryota"/>
</dbReference>
<sequence>FVSSNIPRGRTSIDLGHQNNSDVGYERGNMLRPSTDGFRISVSSTPSCSSGGSGPDDIESLGDVYVWGEVWTEGILPDGSASKETVKIDVLTPRPLESNVVLDVHQIVCGVRHVALVTRQGEVFTWGEEAGGRLGHGIQVDISRPKLVEFLALTNIDF</sequence>
<gene>
    <name evidence="4" type="ORF">CARUB_v100079712mg</name>
</gene>
<feature type="region of interest" description="Disordered" evidence="3">
    <location>
        <begin position="1"/>
        <end position="27"/>
    </location>
</feature>
<keyword evidence="1" id="KW-0677">Repeat</keyword>
<evidence type="ECO:0000313" key="4">
    <source>
        <dbReference type="EMBL" id="EOA12049.1"/>
    </source>
</evidence>
<dbReference type="PROSITE" id="PS50012">
    <property type="entry name" value="RCC1_3"/>
    <property type="match status" value="2"/>
</dbReference>
<protein>
    <submittedName>
        <fullName evidence="4">Uncharacterized protein</fullName>
    </submittedName>
</protein>
<feature type="non-terminal residue" evidence="4">
    <location>
        <position position="158"/>
    </location>
</feature>
<organism evidence="4 5">
    <name type="scientific">Capsella rubella</name>
    <dbReference type="NCBI Taxonomy" id="81985"/>
    <lineage>
        <taxon>Eukaryota</taxon>
        <taxon>Viridiplantae</taxon>
        <taxon>Streptophyta</taxon>
        <taxon>Embryophyta</taxon>
        <taxon>Tracheophyta</taxon>
        <taxon>Spermatophyta</taxon>
        <taxon>Magnoliopsida</taxon>
        <taxon>eudicotyledons</taxon>
        <taxon>Gunneridae</taxon>
        <taxon>Pentapetalae</taxon>
        <taxon>rosids</taxon>
        <taxon>malvids</taxon>
        <taxon>Brassicales</taxon>
        <taxon>Brassicaceae</taxon>
        <taxon>Camelineae</taxon>
        <taxon>Capsella</taxon>
    </lineage>
</organism>
<dbReference type="InterPro" id="IPR051210">
    <property type="entry name" value="Ub_ligase/GEF_domain"/>
</dbReference>
<dbReference type="InterPro" id="IPR009091">
    <property type="entry name" value="RCC1/BLIP-II"/>
</dbReference>
<dbReference type="InterPro" id="IPR000408">
    <property type="entry name" value="Reg_chr_condens"/>
</dbReference>
<dbReference type="Gene3D" id="2.130.10.30">
    <property type="entry name" value="Regulator of chromosome condensation 1/beta-lactamase-inhibitor protein II"/>
    <property type="match status" value="1"/>
</dbReference>
<dbReference type="PANTHER" id="PTHR22870:SF464">
    <property type="entry name" value="REGULATOR OF CHROMOSOME CONDENSATION (RCC1) FAMILY WITH FYVE ZINC FINGER DOMAIN-CONTAINING PROTEIN"/>
    <property type="match status" value="1"/>
</dbReference>
<name>R0G6E8_9BRAS</name>
<dbReference type="PANTHER" id="PTHR22870">
    <property type="entry name" value="REGULATOR OF CHROMOSOME CONDENSATION"/>
    <property type="match status" value="1"/>
</dbReference>
<accession>R0G6E8</accession>
<feature type="non-terminal residue" evidence="4">
    <location>
        <position position="1"/>
    </location>
</feature>
<reference evidence="5" key="1">
    <citation type="journal article" date="2013" name="Nat. Genet.">
        <title>The Capsella rubella genome and the genomic consequences of rapid mating system evolution.</title>
        <authorList>
            <person name="Slotte T."/>
            <person name="Hazzouri K.M."/>
            <person name="Agren J.A."/>
            <person name="Koenig D."/>
            <person name="Maumus F."/>
            <person name="Guo Y.L."/>
            <person name="Steige K."/>
            <person name="Platts A.E."/>
            <person name="Escobar J.S."/>
            <person name="Newman L.K."/>
            <person name="Wang W."/>
            <person name="Mandakova T."/>
            <person name="Vello E."/>
            <person name="Smith L.M."/>
            <person name="Henz S.R."/>
            <person name="Steffen J."/>
            <person name="Takuno S."/>
            <person name="Brandvain Y."/>
            <person name="Coop G."/>
            <person name="Andolfatto P."/>
            <person name="Hu T.T."/>
            <person name="Blanchette M."/>
            <person name="Clark R.M."/>
            <person name="Quesneville H."/>
            <person name="Nordborg M."/>
            <person name="Gaut B.S."/>
            <person name="Lysak M.A."/>
            <person name="Jenkins J."/>
            <person name="Grimwood J."/>
            <person name="Chapman J."/>
            <person name="Prochnik S."/>
            <person name="Shu S."/>
            <person name="Rokhsar D."/>
            <person name="Schmutz J."/>
            <person name="Weigel D."/>
            <person name="Wright S.I."/>
        </authorList>
    </citation>
    <scope>NUCLEOTIDE SEQUENCE [LARGE SCALE GENOMIC DNA]</scope>
    <source>
        <strain evidence="5">cv. Monte Gargano</strain>
    </source>
</reference>
<evidence type="ECO:0000256" key="1">
    <source>
        <dbReference type="ARBA" id="ARBA00022737"/>
    </source>
</evidence>
<feature type="repeat" description="RCC1" evidence="2">
    <location>
        <begin position="121"/>
        <end position="158"/>
    </location>
</feature>
<dbReference type="EMBL" id="KB870937">
    <property type="protein sequence ID" value="EOA12049.1"/>
    <property type="molecule type" value="Genomic_DNA"/>
</dbReference>
<evidence type="ECO:0000313" key="5">
    <source>
        <dbReference type="Proteomes" id="UP000029121"/>
    </source>
</evidence>
<dbReference type="AlphaFoldDB" id="R0G6E8"/>
<evidence type="ECO:0000256" key="2">
    <source>
        <dbReference type="PROSITE-ProRule" id="PRU00235"/>
    </source>
</evidence>
<evidence type="ECO:0000256" key="3">
    <source>
        <dbReference type="SAM" id="MobiDB-lite"/>
    </source>
</evidence>
<feature type="repeat" description="RCC1" evidence="2">
    <location>
        <begin position="62"/>
        <end position="120"/>
    </location>
</feature>